<sequence length="521" mass="54955">MGQSASSRLTDSLPAVVGGISAATDYTADLPDDCLALVFQSLGPGDRKRCSLVCRRWLAVEGRSRLRLALDARAALLDVAPAIFARFDAVSRLTLRCSSRTDSIGDEGLALVAARCPNLSSLKLRACGALTDAGMAAVARYCSGLRKLSVGSCAFGAKGVDAVLRGCLLLEELSIKRLRGLHDPSATAELVAGAASLRSVCLKGLYNAQCFAPLIAGCPNLKTLKLIRCSGDWDPLLKNMAARVPGVVEIHLERLQVTDSGLAALSVCVNLEVLRLVKTPECTNAGLVAVADRCALLRKVHIDGWRANRIGDEGLQALARRCAGLQELVLIGVNPTSRTLELMASNCRSLERLAFCGSDTFGDAEVACIASKCAALKKLCIKGCPISDKGMEALAAGCPKLVKVKVKRCSGVTPECADRLAASRNGKLAVNVEADEGSAAVQQAEGTVVFGEFGIAEDTGGGERLRLASVDRAGAAGPLSSKSRRTARKKRAGFFASRRNLVASALRRWSHGSSYSRHSHR</sequence>
<dbReference type="FunFam" id="3.80.10.10:FF:000449">
    <property type="entry name" value="F-box protein SKIP2"/>
    <property type="match status" value="1"/>
</dbReference>
<dbReference type="InterPro" id="IPR055411">
    <property type="entry name" value="LRR_FXL15/At3g58940/PEG3-like"/>
</dbReference>
<feature type="domain" description="F-box" evidence="1">
    <location>
        <begin position="30"/>
        <end position="70"/>
    </location>
</feature>
<name>A0A4S8IK43_MUSBA</name>
<dbReference type="Gene3D" id="3.80.10.10">
    <property type="entry name" value="Ribonuclease Inhibitor"/>
    <property type="match status" value="2"/>
</dbReference>
<dbReference type="SMART" id="SM00256">
    <property type="entry name" value="FBOX"/>
    <property type="match status" value="1"/>
</dbReference>
<dbReference type="InterPro" id="IPR001611">
    <property type="entry name" value="Leu-rich_rpt"/>
</dbReference>
<proteinExistence type="predicted"/>
<dbReference type="InterPro" id="IPR036047">
    <property type="entry name" value="F-box-like_dom_sf"/>
</dbReference>
<dbReference type="PANTHER" id="PTHR13318">
    <property type="entry name" value="PARTNER OF PAIRED, ISOFORM B-RELATED"/>
    <property type="match status" value="1"/>
</dbReference>
<evidence type="ECO:0000259" key="1">
    <source>
        <dbReference type="SMART" id="SM00256"/>
    </source>
</evidence>
<dbReference type="EMBL" id="PYDT01000010">
    <property type="protein sequence ID" value="THU47822.1"/>
    <property type="molecule type" value="Genomic_DNA"/>
</dbReference>
<dbReference type="Pfam" id="PF24758">
    <property type="entry name" value="LRR_At5g56370"/>
    <property type="match status" value="1"/>
</dbReference>
<reference evidence="2 3" key="1">
    <citation type="journal article" date="2019" name="Nat. Plants">
        <title>Genome sequencing of Musa balbisiana reveals subgenome evolution and function divergence in polyploid bananas.</title>
        <authorList>
            <person name="Yao X."/>
        </authorList>
    </citation>
    <scope>NUCLEOTIDE SEQUENCE [LARGE SCALE GENOMIC DNA]</scope>
    <source>
        <strain evidence="3">cv. DH-PKW</strain>
        <tissue evidence="2">Leaves</tissue>
    </source>
</reference>
<accession>A0A4S8IK43</accession>
<dbReference type="AlphaFoldDB" id="A0A4S8IK43"/>
<dbReference type="PANTHER" id="PTHR13318:SF92">
    <property type="entry name" value="F-BOX_LRR-REPEAT PROTEIN 8-RELATED"/>
    <property type="match status" value="1"/>
</dbReference>
<keyword evidence="3" id="KW-1185">Reference proteome</keyword>
<dbReference type="SUPFAM" id="SSF81383">
    <property type="entry name" value="F-box domain"/>
    <property type="match status" value="1"/>
</dbReference>
<protein>
    <recommendedName>
        <fullName evidence="1">F-box domain-containing protein</fullName>
    </recommendedName>
</protein>
<dbReference type="Pfam" id="PF13516">
    <property type="entry name" value="LRR_6"/>
    <property type="match status" value="1"/>
</dbReference>
<dbReference type="SUPFAM" id="SSF52047">
    <property type="entry name" value="RNI-like"/>
    <property type="match status" value="1"/>
</dbReference>
<gene>
    <name evidence="2" type="ORF">C4D60_Mb09t19690</name>
</gene>
<dbReference type="GO" id="GO:0019005">
    <property type="term" value="C:SCF ubiquitin ligase complex"/>
    <property type="evidence" value="ECO:0007669"/>
    <property type="project" value="TreeGrafter"/>
</dbReference>
<dbReference type="Pfam" id="PF00646">
    <property type="entry name" value="F-box"/>
    <property type="match status" value="1"/>
</dbReference>
<dbReference type="FunFam" id="1.20.1280.50:FF:000005">
    <property type="entry name" value="F-box/LRR-repeat protein 3 isoform X1"/>
    <property type="match status" value="1"/>
</dbReference>
<dbReference type="Proteomes" id="UP000317650">
    <property type="component" value="Chromosome 9"/>
</dbReference>
<evidence type="ECO:0000313" key="3">
    <source>
        <dbReference type="Proteomes" id="UP000317650"/>
    </source>
</evidence>
<dbReference type="SMART" id="SM00367">
    <property type="entry name" value="LRR_CC"/>
    <property type="match status" value="9"/>
</dbReference>
<dbReference type="STRING" id="52838.A0A4S8IK43"/>
<dbReference type="CDD" id="cd22159">
    <property type="entry name" value="F-box_AtTIR1-like"/>
    <property type="match status" value="1"/>
</dbReference>
<dbReference type="GO" id="GO:0005737">
    <property type="term" value="C:cytoplasm"/>
    <property type="evidence" value="ECO:0007669"/>
    <property type="project" value="UniProtKB-ARBA"/>
</dbReference>
<comment type="caution">
    <text evidence="2">The sequence shown here is derived from an EMBL/GenBank/DDBJ whole genome shotgun (WGS) entry which is preliminary data.</text>
</comment>
<organism evidence="2 3">
    <name type="scientific">Musa balbisiana</name>
    <name type="common">Banana</name>
    <dbReference type="NCBI Taxonomy" id="52838"/>
    <lineage>
        <taxon>Eukaryota</taxon>
        <taxon>Viridiplantae</taxon>
        <taxon>Streptophyta</taxon>
        <taxon>Embryophyta</taxon>
        <taxon>Tracheophyta</taxon>
        <taxon>Spermatophyta</taxon>
        <taxon>Magnoliopsida</taxon>
        <taxon>Liliopsida</taxon>
        <taxon>Zingiberales</taxon>
        <taxon>Musaceae</taxon>
        <taxon>Musa</taxon>
    </lineage>
</organism>
<dbReference type="GO" id="GO:0031146">
    <property type="term" value="P:SCF-dependent proteasomal ubiquitin-dependent protein catabolic process"/>
    <property type="evidence" value="ECO:0007669"/>
    <property type="project" value="TreeGrafter"/>
</dbReference>
<dbReference type="InterPro" id="IPR006553">
    <property type="entry name" value="Leu-rich_rpt_Cys-con_subtyp"/>
</dbReference>
<dbReference type="InterPro" id="IPR032675">
    <property type="entry name" value="LRR_dom_sf"/>
</dbReference>
<dbReference type="InterPro" id="IPR001810">
    <property type="entry name" value="F-box_dom"/>
</dbReference>
<evidence type="ECO:0000313" key="2">
    <source>
        <dbReference type="EMBL" id="THU47822.1"/>
    </source>
</evidence>
<dbReference type="Gene3D" id="1.20.1280.50">
    <property type="match status" value="1"/>
</dbReference>